<evidence type="ECO:0000313" key="1">
    <source>
        <dbReference type="EMBL" id="GLK51224.1"/>
    </source>
</evidence>
<name>A0A9W6MMV3_9PROT</name>
<dbReference type="AlphaFoldDB" id="A0A9W6MMV3"/>
<proteinExistence type="predicted"/>
<organism evidence="1 2">
    <name type="scientific">Maricaulis virginensis</name>
    <dbReference type="NCBI Taxonomy" id="144022"/>
    <lineage>
        <taxon>Bacteria</taxon>
        <taxon>Pseudomonadati</taxon>
        <taxon>Pseudomonadota</taxon>
        <taxon>Alphaproteobacteria</taxon>
        <taxon>Maricaulales</taxon>
        <taxon>Maricaulaceae</taxon>
        <taxon>Maricaulis</taxon>
    </lineage>
</organism>
<sequence length="99" mass="11065">MVELDIGTEFASINEADPRSVLTWVPAERHGGDVRTRVRGGTGYSLFAQNLDRVNGRTRVELGSQDFEMVLDANDRSVVRQRGGREPGVSYELWTRVEG</sequence>
<gene>
    <name evidence="1" type="ORF">GCM10017621_07320</name>
</gene>
<evidence type="ECO:0000313" key="2">
    <source>
        <dbReference type="Proteomes" id="UP001143486"/>
    </source>
</evidence>
<dbReference type="RefSeq" id="WP_271185616.1">
    <property type="nucleotide sequence ID" value="NZ_BSFE01000002.1"/>
</dbReference>
<reference evidence="1" key="1">
    <citation type="journal article" date="2014" name="Int. J. Syst. Evol. Microbiol.">
        <title>Complete genome sequence of Corynebacterium casei LMG S-19264T (=DSM 44701T), isolated from a smear-ripened cheese.</title>
        <authorList>
            <consortium name="US DOE Joint Genome Institute (JGI-PGF)"/>
            <person name="Walter F."/>
            <person name="Albersmeier A."/>
            <person name="Kalinowski J."/>
            <person name="Ruckert C."/>
        </authorList>
    </citation>
    <scope>NUCLEOTIDE SEQUENCE</scope>
    <source>
        <strain evidence="1">VKM B-1513</strain>
    </source>
</reference>
<keyword evidence="2" id="KW-1185">Reference proteome</keyword>
<dbReference type="EMBL" id="BSFE01000002">
    <property type="protein sequence ID" value="GLK51224.1"/>
    <property type="molecule type" value="Genomic_DNA"/>
</dbReference>
<dbReference type="Proteomes" id="UP001143486">
    <property type="component" value="Unassembled WGS sequence"/>
</dbReference>
<protein>
    <submittedName>
        <fullName evidence="1">Uncharacterized protein</fullName>
    </submittedName>
</protein>
<accession>A0A9W6MMV3</accession>
<comment type="caution">
    <text evidence="1">The sequence shown here is derived from an EMBL/GenBank/DDBJ whole genome shotgun (WGS) entry which is preliminary data.</text>
</comment>
<reference evidence="1" key="2">
    <citation type="submission" date="2023-01" db="EMBL/GenBank/DDBJ databases">
        <authorList>
            <person name="Sun Q."/>
            <person name="Evtushenko L."/>
        </authorList>
    </citation>
    <scope>NUCLEOTIDE SEQUENCE</scope>
    <source>
        <strain evidence="1">VKM B-1513</strain>
    </source>
</reference>